<reference evidence="1 2" key="1">
    <citation type="submission" date="2019-11" db="EMBL/GenBank/DDBJ databases">
        <title>Comparative genomics of hydrocarbon-degrading Desulfosarcina strains.</title>
        <authorList>
            <person name="Watanabe M."/>
            <person name="Kojima H."/>
            <person name="Fukui M."/>
        </authorList>
    </citation>
    <scope>NUCLEOTIDE SEQUENCE [LARGE SCALE GENOMIC DNA]</scope>
    <source>
        <strain evidence="1 2">28bB2T</strain>
    </source>
</reference>
<sequence>MKIESDTGTPHLFVSTGANIRLSASSAKHYIGIHTETLAVQIFVALGDGPLEDDYWKLTLKVGIAGLHFTNHIIGIEFGISHIAANFVHRGFHHISDIQGQVFTGGLVDYMATLDYVYFTGMIVGFEHGSQVP</sequence>
<proteinExistence type="predicted"/>
<dbReference type="Proteomes" id="UP000425960">
    <property type="component" value="Chromosome"/>
</dbReference>
<dbReference type="KEGG" id="dov:DSCO28_54310"/>
<name>A0A5K7ZX76_9BACT</name>
<accession>A0A5K7ZX76</accession>
<protein>
    <submittedName>
        <fullName evidence="1">Uncharacterized protein</fullName>
    </submittedName>
</protein>
<dbReference type="AlphaFoldDB" id="A0A5K7ZX76"/>
<dbReference type="EMBL" id="AP021876">
    <property type="protein sequence ID" value="BBO84865.1"/>
    <property type="molecule type" value="Genomic_DNA"/>
</dbReference>
<organism evidence="1 2">
    <name type="scientific">Desulfosarcina ovata subsp. sediminis</name>
    <dbReference type="NCBI Taxonomy" id="885957"/>
    <lineage>
        <taxon>Bacteria</taxon>
        <taxon>Pseudomonadati</taxon>
        <taxon>Thermodesulfobacteriota</taxon>
        <taxon>Desulfobacteria</taxon>
        <taxon>Desulfobacterales</taxon>
        <taxon>Desulfosarcinaceae</taxon>
        <taxon>Desulfosarcina</taxon>
    </lineage>
</organism>
<evidence type="ECO:0000313" key="1">
    <source>
        <dbReference type="EMBL" id="BBO84865.1"/>
    </source>
</evidence>
<gene>
    <name evidence="1" type="ORF">DSCO28_54310</name>
</gene>
<evidence type="ECO:0000313" key="2">
    <source>
        <dbReference type="Proteomes" id="UP000425960"/>
    </source>
</evidence>